<feature type="region of interest" description="Disordered" evidence="1">
    <location>
        <begin position="171"/>
        <end position="192"/>
    </location>
</feature>
<dbReference type="SUPFAM" id="SSF101447">
    <property type="entry name" value="Formin homology 2 domain (FH2 domain)"/>
    <property type="match status" value="1"/>
</dbReference>
<feature type="compositionally biased region" description="Acidic residues" evidence="1">
    <location>
        <begin position="222"/>
        <end position="231"/>
    </location>
</feature>
<feature type="compositionally biased region" description="Pro residues" evidence="1">
    <location>
        <begin position="233"/>
        <end position="245"/>
    </location>
</feature>
<dbReference type="EMBL" id="OU963898">
    <property type="protein sequence ID" value="CAH0405805.1"/>
    <property type="molecule type" value="Genomic_DNA"/>
</dbReference>
<organism evidence="3 4">
    <name type="scientific">Chilo suppressalis</name>
    <name type="common">Asiatic rice borer moth</name>
    <dbReference type="NCBI Taxonomy" id="168631"/>
    <lineage>
        <taxon>Eukaryota</taxon>
        <taxon>Metazoa</taxon>
        <taxon>Ecdysozoa</taxon>
        <taxon>Arthropoda</taxon>
        <taxon>Hexapoda</taxon>
        <taxon>Insecta</taxon>
        <taxon>Pterygota</taxon>
        <taxon>Neoptera</taxon>
        <taxon>Endopterygota</taxon>
        <taxon>Lepidoptera</taxon>
        <taxon>Glossata</taxon>
        <taxon>Ditrysia</taxon>
        <taxon>Pyraloidea</taxon>
        <taxon>Crambidae</taxon>
        <taxon>Crambinae</taxon>
        <taxon>Chilo</taxon>
    </lineage>
</organism>
<gene>
    <name evidence="3" type="ORF">CHILSU_LOCUS9175</name>
</gene>
<evidence type="ECO:0000313" key="4">
    <source>
        <dbReference type="Proteomes" id="UP001153292"/>
    </source>
</evidence>
<name>A0ABN8BFF4_CHISP</name>
<feature type="region of interest" description="Disordered" evidence="1">
    <location>
        <begin position="207"/>
        <end position="250"/>
    </location>
</feature>
<dbReference type="PANTHER" id="PTHR41967">
    <property type="entry name" value="FI19406P1-RELATED"/>
    <property type="match status" value="1"/>
</dbReference>
<reference evidence="3" key="1">
    <citation type="submission" date="2021-12" db="EMBL/GenBank/DDBJ databases">
        <authorList>
            <person name="King R."/>
        </authorList>
    </citation>
    <scope>NUCLEOTIDE SEQUENCE</scope>
</reference>
<evidence type="ECO:0000256" key="1">
    <source>
        <dbReference type="SAM" id="MobiDB-lite"/>
    </source>
</evidence>
<proteinExistence type="predicted"/>
<dbReference type="Proteomes" id="UP001153292">
    <property type="component" value="Chromosome 5"/>
</dbReference>
<sequence>MGQNYGPETSHEERDLRRMQIVYSGKMRERQVFMQELKEYRKKVHKIVFSSAKRSIGPIWYHALSVPQREALDTLKFSIYQDLLEGRPVRSAKVMRRLGLNPRPNNVDLMNCLYLGRDDPKVMLSQLFAMTYGHTIDGKRACYDLNAKLMLSAILYLGLNNLIELLKKRFSPDQPEEPPPPKPKPKPEPPLASPYLQKMVAVLYEPPRPKKVKPAPLPNLDELNEPYEEDPPIPKPPPPPPPPPPPKKRIPISYCEKLAGIMTIEPYSTDIAVKTVTRSSQRRIRGSKVCVTEVKKTYGISVTRRKKSTRRRRPKAPKTGLWNSQYVINGVFQIQGKTVFVLGSVSILPPLGDLIHGGYRYLDGEYINVHCGFRALPPPPKPDPCDCVKKWQTKVLEYVKNSKCYCGHRYDFGNEGTFLPEELPFFQKPTKHTPYQFNYDNIYNIDPKNLHVDKEFKKIWDTESMLRVDDGTIKDKKDKKKKKRSSSTCLGQNPKPEDYLKCALRLMRRVNVAARLPDIHLVPELKEWMRRRIHGPFKHSQKVEMLRKSNMYWQMLLTMAMQGFGHVSPPKDPTYAGHTTWVHKQNLNEKFRKFTYQYRLALFRSLAKVNNLMWSTMFQAEFPDKKFREIYFSYLYARVEDLLLMHPYSTMETTERKMTIAKRRYCCIPAGIEPQE</sequence>
<evidence type="ECO:0000259" key="2">
    <source>
        <dbReference type="Pfam" id="PF15995"/>
    </source>
</evidence>
<protein>
    <recommendedName>
        <fullName evidence="2">DUF4771 domain-containing protein</fullName>
    </recommendedName>
</protein>
<evidence type="ECO:0000313" key="3">
    <source>
        <dbReference type="EMBL" id="CAH0405805.1"/>
    </source>
</evidence>
<dbReference type="PANTHER" id="PTHR41967:SF6">
    <property type="entry name" value="FI19406P1-RELATED"/>
    <property type="match status" value="1"/>
</dbReference>
<keyword evidence="4" id="KW-1185">Reference proteome</keyword>
<dbReference type="InterPro" id="IPR031936">
    <property type="entry name" value="DUF4771"/>
</dbReference>
<dbReference type="Pfam" id="PF15995">
    <property type="entry name" value="DUF4771"/>
    <property type="match status" value="1"/>
</dbReference>
<feature type="domain" description="DUF4771" evidence="2">
    <location>
        <begin position="511"/>
        <end position="642"/>
    </location>
</feature>
<accession>A0ABN8BFF4</accession>
<feature type="compositionally biased region" description="Pro residues" evidence="1">
    <location>
        <begin position="177"/>
        <end position="192"/>
    </location>
</feature>